<proteinExistence type="predicted"/>
<accession>A0A8J4YYS6</accession>
<name>A0A8J4YYS6_CHIOP</name>
<dbReference type="AlphaFoldDB" id="A0A8J4YYS6"/>
<dbReference type="Proteomes" id="UP000770661">
    <property type="component" value="Unassembled WGS sequence"/>
</dbReference>
<evidence type="ECO:0000313" key="1">
    <source>
        <dbReference type="EMBL" id="KAG0728300.1"/>
    </source>
</evidence>
<protein>
    <submittedName>
        <fullName evidence="1">Uncharacterized protein</fullName>
    </submittedName>
</protein>
<evidence type="ECO:0000313" key="2">
    <source>
        <dbReference type="Proteomes" id="UP000770661"/>
    </source>
</evidence>
<dbReference type="EMBL" id="JACEEZ010002336">
    <property type="protein sequence ID" value="KAG0728300.1"/>
    <property type="molecule type" value="Genomic_DNA"/>
</dbReference>
<organism evidence="1 2">
    <name type="scientific">Chionoecetes opilio</name>
    <name type="common">Atlantic snow crab</name>
    <name type="synonym">Cancer opilio</name>
    <dbReference type="NCBI Taxonomy" id="41210"/>
    <lineage>
        <taxon>Eukaryota</taxon>
        <taxon>Metazoa</taxon>
        <taxon>Ecdysozoa</taxon>
        <taxon>Arthropoda</taxon>
        <taxon>Crustacea</taxon>
        <taxon>Multicrustacea</taxon>
        <taxon>Malacostraca</taxon>
        <taxon>Eumalacostraca</taxon>
        <taxon>Eucarida</taxon>
        <taxon>Decapoda</taxon>
        <taxon>Pleocyemata</taxon>
        <taxon>Brachyura</taxon>
        <taxon>Eubrachyura</taxon>
        <taxon>Majoidea</taxon>
        <taxon>Majidae</taxon>
        <taxon>Chionoecetes</taxon>
    </lineage>
</organism>
<comment type="caution">
    <text evidence="1">The sequence shown here is derived from an EMBL/GenBank/DDBJ whole genome shotgun (WGS) entry which is preliminary data.</text>
</comment>
<sequence>MSWGIQKSAGRGVAQHCNYVLLHWPGLLNTLLLSASFTVPSRTLWPREPHNSERWQATYRQKSVLLNNAHRTGLQPLLSSAPLARHQPGVPPLRGVSQIGDEDEAACTGGVPGGALAPALLRLTSESNSLL</sequence>
<keyword evidence="2" id="KW-1185">Reference proteome</keyword>
<gene>
    <name evidence="1" type="ORF">GWK47_032761</name>
</gene>
<reference evidence="1" key="1">
    <citation type="submission" date="2020-07" db="EMBL/GenBank/DDBJ databases">
        <title>The High-quality genome of the commercially important snow crab, Chionoecetes opilio.</title>
        <authorList>
            <person name="Jeong J.-H."/>
            <person name="Ryu S."/>
        </authorList>
    </citation>
    <scope>NUCLEOTIDE SEQUENCE</scope>
    <source>
        <strain evidence="1">MADBK_172401_WGS</strain>
        <tissue evidence="1">Digestive gland</tissue>
    </source>
</reference>